<protein>
    <submittedName>
        <fullName evidence="5">Response regulator transcription factor</fullName>
    </submittedName>
</protein>
<dbReference type="SUPFAM" id="SSF46894">
    <property type="entry name" value="C-terminal effector domain of the bipartite response regulators"/>
    <property type="match status" value="1"/>
</dbReference>
<sequence length="216" mass="23531">MFDNHHPYRALEEPNVIQVLLVHHLGLLRSGLAALLDEAPDMEVKDVPWSGDTSRLRSLRADVCVVDMELPELPDGGGVTELCRHMTAAKCGLLVLATPGRPGLLRRAYDAQAMGFVNKDATPQKLMEGIRHVAAGRRYVDESLAHDLLRAADMPLTARELSVLSLAAKGATVSEIAGRLHLSRGTIRNYMSAITRKTGARNRVDAIRISQGAGWV</sequence>
<dbReference type="PANTHER" id="PTHR43214">
    <property type="entry name" value="TWO-COMPONENT RESPONSE REGULATOR"/>
    <property type="match status" value="1"/>
</dbReference>
<keyword evidence="6" id="KW-1185">Reference proteome</keyword>
<evidence type="ECO:0000256" key="2">
    <source>
        <dbReference type="PROSITE-ProRule" id="PRU00169"/>
    </source>
</evidence>
<organism evidence="5 6">
    <name type="scientific">Streptomyces glaucosporus</name>
    <dbReference type="NCBI Taxonomy" id="284044"/>
    <lineage>
        <taxon>Bacteria</taxon>
        <taxon>Bacillati</taxon>
        <taxon>Actinomycetota</taxon>
        <taxon>Actinomycetes</taxon>
        <taxon>Kitasatosporales</taxon>
        <taxon>Streptomycetaceae</taxon>
        <taxon>Streptomyces</taxon>
    </lineage>
</organism>
<evidence type="ECO:0000313" key="5">
    <source>
        <dbReference type="EMBL" id="GAA2387906.1"/>
    </source>
</evidence>
<dbReference type="PANTHER" id="PTHR43214:SF42">
    <property type="entry name" value="TRANSCRIPTIONAL REGULATORY PROTEIN DESR"/>
    <property type="match status" value="1"/>
</dbReference>
<dbReference type="SMART" id="SM00421">
    <property type="entry name" value="HTH_LUXR"/>
    <property type="match status" value="1"/>
</dbReference>
<dbReference type="InterPro" id="IPR011006">
    <property type="entry name" value="CheY-like_superfamily"/>
</dbReference>
<keyword evidence="1" id="KW-0238">DNA-binding</keyword>
<comment type="caution">
    <text evidence="5">The sequence shown here is derived from an EMBL/GenBank/DDBJ whole genome shotgun (WGS) entry which is preliminary data.</text>
</comment>
<dbReference type="Pfam" id="PF00196">
    <property type="entry name" value="GerE"/>
    <property type="match status" value="1"/>
</dbReference>
<dbReference type="InterPro" id="IPR039420">
    <property type="entry name" value="WalR-like"/>
</dbReference>
<dbReference type="InterPro" id="IPR016032">
    <property type="entry name" value="Sig_transdc_resp-reg_C-effctor"/>
</dbReference>
<dbReference type="PROSITE" id="PS50110">
    <property type="entry name" value="RESPONSE_REGULATORY"/>
    <property type="match status" value="1"/>
</dbReference>
<dbReference type="SUPFAM" id="SSF52172">
    <property type="entry name" value="CheY-like"/>
    <property type="match status" value="1"/>
</dbReference>
<dbReference type="PROSITE" id="PS50043">
    <property type="entry name" value="HTH_LUXR_2"/>
    <property type="match status" value="1"/>
</dbReference>
<accession>A0ABP5UW76</accession>
<evidence type="ECO:0000259" key="3">
    <source>
        <dbReference type="PROSITE" id="PS50043"/>
    </source>
</evidence>
<dbReference type="EMBL" id="BAAATJ010000003">
    <property type="protein sequence ID" value="GAA2387906.1"/>
    <property type="molecule type" value="Genomic_DNA"/>
</dbReference>
<dbReference type="SMART" id="SM00448">
    <property type="entry name" value="REC"/>
    <property type="match status" value="1"/>
</dbReference>
<dbReference type="PROSITE" id="PS00622">
    <property type="entry name" value="HTH_LUXR_1"/>
    <property type="match status" value="1"/>
</dbReference>
<gene>
    <name evidence="5" type="ORF">GCM10010420_08810</name>
</gene>
<dbReference type="InterPro" id="IPR000792">
    <property type="entry name" value="Tscrpt_reg_LuxR_C"/>
</dbReference>
<keyword evidence="2" id="KW-0597">Phosphoprotein</keyword>
<evidence type="ECO:0000313" key="6">
    <source>
        <dbReference type="Proteomes" id="UP001500058"/>
    </source>
</evidence>
<dbReference type="PRINTS" id="PR00038">
    <property type="entry name" value="HTHLUXR"/>
</dbReference>
<dbReference type="Gene3D" id="3.40.50.2300">
    <property type="match status" value="1"/>
</dbReference>
<name>A0ABP5UW76_9ACTN</name>
<feature type="domain" description="Response regulatory" evidence="4">
    <location>
        <begin position="18"/>
        <end position="134"/>
    </location>
</feature>
<evidence type="ECO:0000256" key="1">
    <source>
        <dbReference type="ARBA" id="ARBA00023125"/>
    </source>
</evidence>
<feature type="domain" description="HTH luxR-type" evidence="3">
    <location>
        <begin position="149"/>
        <end position="214"/>
    </location>
</feature>
<reference evidence="6" key="1">
    <citation type="journal article" date="2019" name="Int. J. Syst. Evol. Microbiol.">
        <title>The Global Catalogue of Microorganisms (GCM) 10K type strain sequencing project: providing services to taxonomists for standard genome sequencing and annotation.</title>
        <authorList>
            <consortium name="The Broad Institute Genomics Platform"/>
            <consortium name="The Broad Institute Genome Sequencing Center for Infectious Disease"/>
            <person name="Wu L."/>
            <person name="Ma J."/>
        </authorList>
    </citation>
    <scope>NUCLEOTIDE SEQUENCE [LARGE SCALE GENOMIC DNA]</scope>
    <source>
        <strain evidence="6">JCM 6921</strain>
    </source>
</reference>
<feature type="modified residue" description="4-aspartylphosphate" evidence="2">
    <location>
        <position position="67"/>
    </location>
</feature>
<evidence type="ECO:0000259" key="4">
    <source>
        <dbReference type="PROSITE" id="PS50110"/>
    </source>
</evidence>
<dbReference type="Proteomes" id="UP001500058">
    <property type="component" value="Unassembled WGS sequence"/>
</dbReference>
<dbReference type="CDD" id="cd06170">
    <property type="entry name" value="LuxR_C_like"/>
    <property type="match status" value="1"/>
</dbReference>
<proteinExistence type="predicted"/>
<dbReference type="InterPro" id="IPR001789">
    <property type="entry name" value="Sig_transdc_resp-reg_receiver"/>
</dbReference>